<evidence type="ECO:0000256" key="6">
    <source>
        <dbReference type="ARBA" id="ARBA00023212"/>
    </source>
</evidence>
<evidence type="ECO:0000256" key="2">
    <source>
        <dbReference type="ARBA" id="ARBA00009423"/>
    </source>
</evidence>
<evidence type="ECO:0000313" key="10">
    <source>
        <dbReference type="EMBL" id="EFN66728.1"/>
    </source>
</evidence>
<dbReference type="STRING" id="104421.E2AIK7"/>
<evidence type="ECO:0000256" key="3">
    <source>
        <dbReference type="ARBA" id="ARBA00022490"/>
    </source>
</evidence>
<dbReference type="AlphaFoldDB" id="E2AIK7"/>
<dbReference type="GO" id="GO:0007097">
    <property type="term" value="P:nuclear migration"/>
    <property type="evidence" value="ECO:0007669"/>
    <property type="project" value="TreeGrafter"/>
</dbReference>
<dbReference type="Proteomes" id="UP000000311">
    <property type="component" value="Unassembled WGS sequence"/>
</dbReference>
<evidence type="ECO:0000256" key="8">
    <source>
        <dbReference type="SAM" id="MobiDB-lite"/>
    </source>
</evidence>
<keyword evidence="11" id="KW-1185">Reference proteome</keyword>
<feature type="region of interest" description="Disordered" evidence="8">
    <location>
        <begin position="1"/>
        <end position="35"/>
    </location>
</feature>
<dbReference type="GO" id="GO:0005737">
    <property type="term" value="C:cytoplasm"/>
    <property type="evidence" value="ECO:0007669"/>
    <property type="project" value="TreeGrafter"/>
</dbReference>
<feature type="compositionally biased region" description="Basic and acidic residues" evidence="8">
    <location>
        <begin position="96"/>
        <end position="111"/>
    </location>
</feature>
<keyword evidence="4" id="KW-0597">Phosphoprotein</keyword>
<evidence type="ECO:0000256" key="4">
    <source>
        <dbReference type="ARBA" id="ARBA00022553"/>
    </source>
</evidence>
<feature type="domain" description="Transforming acidic coiled-coil-containing protein C-terminal" evidence="9">
    <location>
        <begin position="837"/>
        <end position="1034"/>
    </location>
</feature>
<feature type="coiled-coil region" evidence="7">
    <location>
        <begin position="952"/>
        <end position="1036"/>
    </location>
</feature>
<feature type="coiled-coil region" evidence="7">
    <location>
        <begin position="818"/>
        <end position="923"/>
    </location>
</feature>
<evidence type="ECO:0000256" key="7">
    <source>
        <dbReference type="SAM" id="Coils"/>
    </source>
</evidence>
<dbReference type="InterPro" id="IPR039915">
    <property type="entry name" value="TACC"/>
</dbReference>
<evidence type="ECO:0000256" key="5">
    <source>
        <dbReference type="ARBA" id="ARBA00023054"/>
    </source>
</evidence>
<dbReference type="OrthoDB" id="10255048at2759"/>
<dbReference type="PANTHER" id="PTHR13924">
    <property type="entry name" value="TRANSFORMING ACIDIC COILED-COIL CONTAINING PROTEIN 1/2"/>
    <property type="match status" value="1"/>
</dbReference>
<dbReference type="GO" id="GO:0005856">
    <property type="term" value="C:cytoskeleton"/>
    <property type="evidence" value="ECO:0007669"/>
    <property type="project" value="UniProtKB-SubCell"/>
</dbReference>
<name>E2AIK7_CAMFO</name>
<dbReference type="Pfam" id="PF05010">
    <property type="entry name" value="TACC_C"/>
    <property type="match status" value="1"/>
</dbReference>
<dbReference type="OMA" id="LTMESYN"/>
<dbReference type="Gene3D" id="1.20.5.1700">
    <property type="match status" value="1"/>
</dbReference>
<dbReference type="PANTHER" id="PTHR13924:SF10">
    <property type="entry name" value="TRANSFORMING ACIDIC COILED-COIL PROTEIN, ISOFORM K"/>
    <property type="match status" value="1"/>
</dbReference>
<comment type="subcellular location">
    <subcellularLocation>
        <location evidence="1">Cytoplasm</location>
        <location evidence="1">Cytoskeleton</location>
    </subcellularLocation>
</comment>
<proteinExistence type="inferred from homology"/>
<evidence type="ECO:0000313" key="11">
    <source>
        <dbReference type="Proteomes" id="UP000000311"/>
    </source>
</evidence>
<keyword evidence="3" id="KW-0963">Cytoplasm</keyword>
<feature type="compositionally biased region" description="Polar residues" evidence="8">
    <location>
        <begin position="79"/>
        <end position="88"/>
    </location>
</feature>
<organism evidence="11">
    <name type="scientific">Camponotus floridanus</name>
    <name type="common">Florida carpenter ant</name>
    <dbReference type="NCBI Taxonomy" id="104421"/>
    <lineage>
        <taxon>Eukaryota</taxon>
        <taxon>Metazoa</taxon>
        <taxon>Ecdysozoa</taxon>
        <taxon>Arthropoda</taxon>
        <taxon>Hexapoda</taxon>
        <taxon>Insecta</taxon>
        <taxon>Pterygota</taxon>
        <taxon>Neoptera</taxon>
        <taxon>Endopterygota</taxon>
        <taxon>Hymenoptera</taxon>
        <taxon>Apocrita</taxon>
        <taxon>Aculeata</taxon>
        <taxon>Formicoidea</taxon>
        <taxon>Formicidae</taxon>
        <taxon>Formicinae</taxon>
        <taxon>Camponotus</taxon>
    </lineage>
</organism>
<evidence type="ECO:0000256" key="1">
    <source>
        <dbReference type="ARBA" id="ARBA00004245"/>
    </source>
</evidence>
<dbReference type="InParanoid" id="E2AIK7"/>
<protein>
    <submittedName>
        <fullName evidence="10">Transforming acidic coiled-coil-containing protein 1</fullName>
    </submittedName>
</protein>
<keyword evidence="5 7" id="KW-0175">Coiled coil</keyword>
<feature type="region of interest" description="Disordered" evidence="8">
    <location>
        <begin position="63"/>
        <end position="123"/>
    </location>
</feature>
<dbReference type="InterPro" id="IPR007707">
    <property type="entry name" value="TACC_C"/>
</dbReference>
<keyword evidence="6" id="KW-0206">Cytoskeleton</keyword>
<dbReference type="EMBL" id="GL439822">
    <property type="protein sequence ID" value="EFN66728.1"/>
    <property type="molecule type" value="Genomic_DNA"/>
</dbReference>
<gene>
    <name evidence="10" type="ORF">EAG_04597</name>
</gene>
<dbReference type="GO" id="GO:0007052">
    <property type="term" value="P:mitotic spindle organization"/>
    <property type="evidence" value="ECO:0007669"/>
    <property type="project" value="InterPro"/>
</dbReference>
<accession>E2AIK7</accession>
<evidence type="ECO:0000259" key="9">
    <source>
        <dbReference type="Pfam" id="PF05010"/>
    </source>
</evidence>
<reference evidence="10 11" key="1">
    <citation type="journal article" date="2010" name="Science">
        <title>Genomic comparison of the ants Camponotus floridanus and Harpegnathos saltator.</title>
        <authorList>
            <person name="Bonasio R."/>
            <person name="Zhang G."/>
            <person name="Ye C."/>
            <person name="Mutti N.S."/>
            <person name="Fang X."/>
            <person name="Qin N."/>
            <person name="Donahue G."/>
            <person name="Yang P."/>
            <person name="Li Q."/>
            <person name="Li C."/>
            <person name="Zhang P."/>
            <person name="Huang Z."/>
            <person name="Berger S.L."/>
            <person name="Reinberg D."/>
            <person name="Wang J."/>
            <person name="Liebig J."/>
        </authorList>
    </citation>
    <scope>NUCLEOTIDE SEQUENCE [LARGE SCALE GENOMIC DNA]</scope>
    <source>
        <strain evidence="11">C129</strain>
    </source>
</reference>
<sequence>MQLAGLASRVGATADGRAAGPRRREKARPAAGFQIEPDSIIEYRGAFEGPAFTNRTGTFEWLHGGAPRNATARPDWSPRSHSSLSNGSRPRLNETNFRDRGEHREERDKMSSPRGIGGSVRDGTRVVLKEITATLHNSPPIHPARRKNGNDSLASKTAEHEVKVRFAREFADVGSVTENLCSAPESLSSASSFHSLSSTLSTKSSSGICPDSTLESSDDIADTSYVNSNIPGLEDLIAAYADIHLESERDATQDLSRDQTFESATDETPFHASDCSLNEDLPDNADNQARVIETSADLHETTYVSLNQTDTKSTLLIQDSQLLTPYPEHASDAPIEESIDKCIPSQEESDNVANKSGTCEIASNIAAKDSLPTNNENDNQSNVTIAISSNDSIPNVIRFDKEQRVENNRSVETENPKLCPVEVSVPSISSLTQYAEGYPLLPGISPLLLEDTNSKSKENNVQDLSKLTQEISLAALSPSDDTHQRSCVLSQISINEPQSVVQSEENKVTKEQDLQQSDNCVVSDNQENSARLLNKTSIIEPKILEVKETNVDKRDLEITNVILSETQSFSPEKEAYNETRVIKQCNPSETIIIEKEEKIVNSAVSKDSVKEKETIVEDLDRTLTLQEVDINFASDEEQYQEFQPQRQSTALLLSSKQADFEEFRSTVEKVTNELLNPSQELVEETDQFVSATDEIFQDPSTFDFLLARSNSKRTDRLRAESLYVKFDPLISNISMLPQRNVPPINEEQNGRSESPLLHVGTPKRNPAIAAIDRLLFYSPLPSGTVQKLEEAQEKNEQPLEEPKSDAPLIADIDMSKELEIVRTTVLQLEEELEKQKKENKEHEIELERQKAALQEKINKMQTQIAQEIKTKTQMTVVVEEYEKSISRLLTERERDRTNFEQEKAKLQEELQAANHHLTNTEAAFNDVHQKYERLKGVVSVYKNNEAVLKESIQENVDTIKTLETRYDQLKEHAMTQLEKANLELDGIRKQNEAETVKLRAMIKKAELKSNSLTELVEQKSKENKELAKILDEVIARVGHGNSE</sequence>
<feature type="region of interest" description="Disordered" evidence="8">
    <location>
        <begin position="136"/>
        <end position="156"/>
    </location>
</feature>
<comment type="similarity">
    <text evidence="2">Belongs to the TACC family.</text>
</comment>